<sequence>MMQICFEVPGQPRGKGRPRFARRGNFVKTYTDAATASYEDQIRFYALQAMGSSEPLKTALEAFIYVRLSVPQSYSKKRTDACLSGLERPCKKPDLDNIIKSMMDGMNGIVYEDDDQVVDLHSTKRYAINAGVDILIKEKE</sequence>
<name>A0A6J5R073_9CAUD</name>
<dbReference type="Pfam" id="PF05866">
    <property type="entry name" value="RusA"/>
    <property type="match status" value="1"/>
</dbReference>
<dbReference type="InterPro" id="IPR036614">
    <property type="entry name" value="RusA-like_sf"/>
</dbReference>
<dbReference type="SUPFAM" id="SSF103084">
    <property type="entry name" value="Holliday junction resolvase RusA"/>
    <property type="match status" value="1"/>
</dbReference>
<accession>A0A6J5R073</accession>
<dbReference type="GO" id="GO:0000287">
    <property type="term" value="F:magnesium ion binding"/>
    <property type="evidence" value="ECO:0007669"/>
    <property type="project" value="InterPro"/>
</dbReference>
<dbReference type="InterPro" id="IPR008822">
    <property type="entry name" value="Endonuclease_RusA-like"/>
</dbReference>
<dbReference type="GO" id="GO:0006281">
    <property type="term" value="P:DNA repair"/>
    <property type="evidence" value="ECO:0007669"/>
    <property type="project" value="InterPro"/>
</dbReference>
<protein>
    <submittedName>
        <fullName evidence="1">Rus Holliday junction resolvase</fullName>
    </submittedName>
</protein>
<proteinExistence type="predicted"/>
<gene>
    <name evidence="1" type="ORF">UFOVP1176_3</name>
</gene>
<organism evidence="1">
    <name type="scientific">uncultured Caudovirales phage</name>
    <dbReference type="NCBI Taxonomy" id="2100421"/>
    <lineage>
        <taxon>Viruses</taxon>
        <taxon>Duplodnaviria</taxon>
        <taxon>Heunggongvirae</taxon>
        <taxon>Uroviricota</taxon>
        <taxon>Caudoviricetes</taxon>
        <taxon>Peduoviridae</taxon>
        <taxon>Maltschvirus</taxon>
        <taxon>Maltschvirus maltsch</taxon>
    </lineage>
</organism>
<evidence type="ECO:0000313" key="1">
    <source>
        <dbReference type="EMBL" id="CAB4188277.1"/>
    </source>
</evidence>
<dbReference type="Gene3D" id="3.30.1330.70">
    <property type="entry name" value="Holliday junction resolvase RusA"/>
    <property type="match status" value="1"/>
</dbReference>
<dbReference type="EMBL" id="LR797122">
    <property type="protein sequence ID" value="CAB4188277.1"/>
    <property type="molecule type" value="Genomic_DNA"/>
</dbReference>
<dbReference type="GO" id="GO:0006310">
    <property type="term" value="P:DNA recombination"/>
    <property type="evidence" value="ECO:0007669"/>
    <property type="project" value="InterPro"/>
</dbReference>
<reference evidence="1" key="1">
    <citation type="submission" date="2020-05" db="EMBL/GenBank/DDBJ databases">
        <authorList>
            <person name="Chiriac C."/>
            <person name="Salcher M."/>
            <person name="Ghai R."/>
            <person name="Kavagutti S V."/>
        </authorList>
    </citation>
    <scope>NUCLEOTIDE SEQUENCE</scope>
</reference>